<dbReference type="EMBL" id="JAIXMP010000023">
    <property type="protein sequence ID" value="KAI9255275.1"/>
    <property type="molecule type" value="Genomic_DNA"/>
</dbReference>
<keyword evidence="3" id="KW-1185">Reference proteome</keyword>
<protein>
    <submittedName>
        <fullName evidence="2">Uncharacterized protein</fullName>
    </submittedName>
</protein>
<reference evidence="2" key="1">
    <citation type="journal article" date="2022" name="IScience">
        <title>Evolution of zygomycete secretomes and the origins of terrestrial fungal ecologies.</title>
        <authorList>
            <person name="Chang Y."/>
            <person name="Wang Y."/>
            <person name="Mondo S."/>
            <person name="Ahrendt S."/>
            <person name="Andreopoulos W."/>
            <person name="Barry K."/>
            <person name="Beard J."/>
            <person name="Benny G.L."/>
            <person name="Blankenship S."/>
            <person name="Bonito G."/>
            <person name="Cuomo C."/>
            <person name="Desiro A."/>
            <person name="Gervers K.A."/>
            <person name="Hundley H."/>
            <person name="Kuo A."/>
            <person name="LaButti K."/>
            <person name="Lang B.F."/>
            <person name="Lipzen A."/>
            <person name="O'Donnell K."/>
            <person name="Pangilinan J."/>
            <person name="Reynolds N."/>
            <person name="Sandor L."/>
            <person name="Smith M.E."/>
            <person name="Tsang A."/>
            <person name="Grigoriev I.V."/>
            <person name="Stajich J.E."/>
            <person name="Spatafora J.W."/>
        </authorList>
    </citation>
    <scope>NUCLEOTIDE SEQUENCE</scope>
    <source>
        <strain evidence="2">RSA 2281</strain>
    </source>
</reference>
<proteinExistence type="predicted"/>
<evidence type="ECO:0000313" key="3">
    <source>
        <dbReference type="Proteomes" id="UP001209540"/>
    </source>
</evidence>
<feature type="compositionally biased region" description="Polar residues" evidence="1">
    <location>
        <begin position="27"/>
        <end position="36"/>
    </location>
</feature>
<feature type="region of interest" description="Disordered" evidence="1">
    <location>
        <begin position="17"/>
        <end position="36"/>
    </location>
</feature>
<dbReference type="AlphaFoldDB" id="A0AAD5PB35"/>
<dbReference type="Proteomes" id="UP001209540">
    <property type="component" value="Unassembled WGS sequence"/>
</dbReference>
<gene>
    <name evidence="2" type="ORF">BDA99DRAFT_574227</name>
</gene>
<organism evidence="2 3">
    <name type="scientific">Phascolomyces articulosus</name>
    <dbReference type="NCBI Taxonomy" id="60185"/>
    <lineage>
        <taxon>Eukaryota</taxon>
        <taxon>Fungi</taxon>
        <taxon>Fungi incertae sedis</taxon>
        <taxon>Mucoromycota</taxon>
        <taxon>Mucoromycotina</taxon>
        <taxon>Mucoromycetes</taxon>
        <taxon>Mucorales</taxon>
        <taxon>Lichtheimiaceae</taxon>
        <taxon>Phascolomyces</taxon>
    </lineage>
</organism>
<name>A0AAD5PB35_9FUNG</name>
<accession>A0AAD5PB35</accession>
<evidence type="ECO:0000313" key="2">
    <source>
        <dbReference type="EMBL" id="KAI9255275.1"/>
    </source>
</evidence>
<comment type="caution">
    <text evidence="2">The sequence shown here is derived from an EMBL/GenBank/DDBJ whole genome shotgun (WGS) entry which is preliminary data.</text>
</comment>
<reference evidence="2" key="2">
    <citation type="submission" date="2023-02" db="EMBL/GenBank/DDBJ databases">
        <authorList>
            <consortium name="DOE Joint Genome Institute"/>
            <person name="Mondo S.J."/>
            <person name="Chang Y."/>
            <person name="Wang Y."/>
            <person name="Ahrendt S."/>
            <person name="Andreopoulos W."/>
            <person name="Barry K."/>
            <person name="Beard J."/>
            <person name="Benny G.L."/>
            <person name="Blankenship S."/>
            <person name="Bonito G."/>
            <person name="Cuomo C."/>
            <person name="Desiro A."/>
            <person name="Gervers K.A."/>
            <person name="Hundley H."/>
            <person name="Kuo A."/>
            <person name="LaButti K."/>
            <person name="Lang B.F."/>
            <person name="Lipzen A."/>
            <person name="O'Donnell K."/>
            <person name="Pangilinan J."/>
            <person name="Reynolds N."/>
            <person name="Sandor L."/>
            <person name="Smith M.W."/>
            <person name="Tsang A."/>
            <person name="Grigoriev I.V."/>
            <person name="Stajich J.E."/>
            <person name="Spatafora J.W."/>
        </authorList>
    </citation>
    <scope>NUCLEOTIDE SEQUENCE</scope>
    <source>
        <strain evidence="2">RSA 2281</strain>
    </source>
</reference>
<sequence length="143" mass="16214">MMKIEWLREDKNVTLGDSSLKKDRNSTSRARSVENALTTEKSGKDGWLFGDEVGSKFVNKRKKQILLDLINSDRRPFILFKANDRSITGLFYIQLLFHAKRYLQMESPNHSDTNSLPAVALVLHSHLLHESSVGCIIVANRSG</sequence>
<evidence type="ECO:0000256" key="1">
    <source>
        <dbReference type="SAM" id="MobiDB-lite"/>
    </source>
</evidence>